<dbReference type="InterPro" id="IPR017557">
    <property type="entry name" value="Holo-ACP_synthase"/>
</dbReference>
<dbReference type="NCBIfam" id="NF002332">
    <property type="entry name" value="PRK01293.1"/>
    <property type="match status" value="1"/>
</dbReference>
<evidence type="ECO:0000259" key="3">
    <source>
        <dbReference type="Pfam" id="PF10620"/>
    </source>
</evidence>
<name>A0A4R1K260_9GAMM</name>
<dbReference type="GO" id="GO:0016779">
    <property type="term" value="F:nucleotidyltransferase activity"/>
    <property type="evidence" value="ECO:0007669"/>
    <property type="project" value="UniProtKB-KW"/>
</dbReference>
<dbReference type="InterPro" id="IPR049180">
    <property type="entry name" value="MdcG_C"/>
</dbReference>
<keyword evidence="2" id="KW-0548">Nucleotidyltransferase</keyword>
<dbReference type="InterPro" id="IPR048903">
    <property type="entry name" value="MdcG_N"/>
</dbReference>
<sequence>MQFTPHDLVWIDTLDALHLTEVMPEWVKQTYRHNLPVVIRRDQNREGLIAAGIRGTLRSQRQACWIETKHIIKRVRPQDLIHEQYWQRYNWQHLPVVHSLMQLAKLNWPLPWGVTGSCGYSLATGSIAMRAQSDLDLQVLAPTRPHADDFKLILKATKNLPVRVDIQLETPAGGVALNDWLQHSEQVLVKSNTGPYLSSNPWSAAQPEVL</sequence>
<feature type="domain" description="Phosphoribosyl-dephospho-CoA transferase MdcG N-terminal" evidence="4">
    <location>
        <begin position="5"/>
        <end position="77"/>
    </location>
</feature>
<organism evidence="5 6">
    <name type="scientific">Celerinatantimonas diazotrophica</name>
    <dbReference type="NCBI Taxonomy" id="412034"/>
    <lineage>
        <taxon>Bacteria</taxon>
        <taxon>Pseudomonadati</taxon>
        <taxon>Pseudomonadota</taxon>
        <taxon>Gammaproteobacteria</taxon>
        <taxon>Celerinatantimonadaceae</taxon>
        <taxon>Celerinatantimonas</taxon>
    </lineage>
</organism>
<evidence type="ECO:0000256" key="1">
    <source>
        <dbReference type="ARBA" id="ARBA00022679"/>
    </source>
</evidence>
<evidence type="ECO:0000256" key="2">
    <source>
        <dbReference type="ARBA" id="ARBA00022695"/>
    </source>
</evidence>
<dbReference type="OrthoDB" id="1275217at2"/>
<reference evidence="5 6" key="1">
    <citation type="submission" date="2019-03" db="EMBL/GenBank/DDBJ databases">
        <title>Genomic Encyclopedia of Type Strains, Phase IV (KMG-IV): sequencing the most valuable type-strain genomes for metagenomic binning, comparative biology and taxonomic classification.</title>
        <authorList>
            <person name="Goeker M."/>
        </authorList>
    </citation>
    <scope>NUCLEOTIDE SEQUENCE [LARGE SCALE GENOMIC DNA]</scope>
    <source>
        <strain evidence="5 6">DSM 18577</strain>
    </source>
</reference>
<accession>A0A4R1K260</accession>
<dbReference type="RefSeq" id="WP_131912620.1">
    <property type="nucleotide sequence ID" value="NZ_OU594967.1"/>
</dbReference>
<dbReference type="NCBIfam" id="TIGR03135">
    <property type="entry name" value="malonate_mdcG"/>
    <property type="match status" value="1"/>
</dbReference>
<feature type="domain" description="Phosphoribosyl-dephospho-CoA transferase MdcG C-terminal" evidence="3">
    <location>
        <begin position="90"/>
        <end position="201"/>
    </location>
</feature>
<dbReference type="Pfam" id="PF20866">
    <property type="entry name" value="MdcG_N"/>
    <property type="match status" value="1"/>
</dbReference>
<evidence type="ECO:0000259" key="4">
    <source>
        <dbReference type="Pfam" id="PF20866"/>
    </source>
</evidence>
<keyword evidence="6" id="KW-1185">Reference proteome</keyword>
<evidence type="ECO:0000313" key="6">
    <source>
        <dbReference type="Proteomes" id="UP000295565"/>
    </source>
</evidence>
<dbReference type="Pfam" id="PF10620">
    <property type="entry name" value="MdcG"/>
    <property type="match status" value="1"/>
</dbReference>
<keyword evidence="1 5" id="KW-0808">Transferase</keyword>
<gene>
    <name evidence="5" type="ORF">EV690_1816</name>
</gene>
<protein>
    <submittedName>
        <fullName evidence="5">Phosphoribosyl-dephospho-CoA transferase</fullName>
    </submittedName>
</protein>
<evidence type="ECO:0000313" key="5">
    <source>
        <dbReference type="EMBL" id="TCK58108.1"/>
    </source>
</evidence>
<dbReference type="Proteomes" id="UP000295565">
    <property type="component" value="Unassembled WGS sequence"/>
</dbReference>
<comment type="caution">
    <text evidence="5">The sequence shown here is derived from an EMBL/GenBank/DDBJ whole genome shotgun (WGS) entry which is preliminary data.</text>
</comment>
<proteinExistence type="predicted"/>
<dbReference type="EMBL" id="SMGD01000012">
    <property type="protein sequence ID" value="TCK58108.1"/>
    <property type="molecule type" value="Genomic_DNA"/>
</dbReference>
<dbReference type="AlphaFoldDB" id="A0A4R1K260"/>